<organism evidence="2 3">
    <name type="scientific">Trametes coccinea (strain BRFM310)</name>
    <name type="common">Pycnoporus coccineus</name>
    <dbReference type="NCBI Taxonomy" id="1353009"/>
    <lineage>
        <taxon>Eukaryota</taxon>
        <taxon>Fungi</taxon>
        <taxon>Dikarya</taxon>
        <taxon>Basidiomycota</taxon>
        <taxon>Agaricomycotina</taxon>
        <taxon>Agaricomycetes</taxon>
        <taxon>Polyporales</taxon>
        <taxon>Polyporaceae</taxon>
        <taxon>Trametes</taxon>
    </lineage>
</organism>
<feature type="compositionally biased region" description="Basic and acidic residues" evidence="1">
    <location>
        <begin position="195"/>
        <end position="204"/>
    </location>
</feature>
<reference evidence="2 3" key="1">
    <citation type="journal article" date="2015" name="Biotechnol. Biofuels">
        <title>Enhanced degradation of softwood versus hardwood by the white-rot fungus Pycnoporus coccineus.</title>
        <authorList>
            <person name="Couturier M."/>
            <person name="Navarro D."/>
            <person name="Chevret D."/>
            <person name="Henrissat B."/>
            <person name="Piumi F."/>
            <person name="Ruiz-Duenas F.J."/>
            <person name="Martinez A.T."/>
            <person name="Grigoriev I.V."/>
            <person name="Riley R."/>
            <person name="Lipzen A."/>
            <person name="Berrin J.G."/>
            <person name="Master E.R."/>
            <person name="Rosso M.N."/>
        </authorList>
    </citation>
    <scope>NUCLEOTIDE SEQUENCE [LARGE SCALE GENOMIC DNA]</scope>
    <source>
        <strain evidence="2 3">BRFM310</strain>
    </source>
</reference>
<name>A0A1Y2IDE6_TRAC3</name>
<feature type="compositionally biased region" description="Basic and acidic residues" evidence="1">
    <location>
        <begin position="103"/>
        <end position="116"/>
    </location>
</feature>
<protein>
    <submittedName>
        <fullName evidence="2">Uncharacterized protein</fullName>
    </submittedName>
</protein>
<proteinExistence type="predicted"/>
<feature type="compositionally biased region" description="Basic residues" evidence="1">
    <location>
        <begin position="117"/>
        <end position="135"/>
    </location>
</feature>
<evidence type="ECO:0000313" key="2">
    <source>
        <dbReference type="EMBL" id="OSC99145.1"/>
    </source>
</evidence>
<sequence>MPHYYLQPSQHAHVYQRPRAYSQSYAHAPQQIIYTHSGQSSHHSGSPHHYAASYPQQASGAYYASPQYLTPDYRYDPSRRQHHQGHTRSGSGNVYYASSAPSRYHDSSRHSRDSPSHHHHSSGQHRSSSRTRHQRSQSVPRQSVQLADSPRSHRHRSSSRPPSSSHSSHRPVGEPLSERIRRLFGFGSHSSSRPHNRDYTDARSGRTVDWRGRPIYRV</sequence>
<dbReference type="Proteomes" id="UP000193067">
    <property type="component" value="Unassembled WGS sequence"/>
</dbReference>
<accession>A0A1Y2IDE6</accession>
<keyword evidence="3" id="KW-1185">Reference proteome</keyword>
<feature type="region of interest" description="Disordered" evidence="1">
    <location>
        <begin position="70"/>
        <end position="177"/>
    </location>
</feature>
<dbReference type="OrthoDB" id="3269202at2759"/>
<evidence type="ECO:0000256" key="1">
    <source>
        <dbReference type="SAM" id="MobiDB-lite"/>
    </source>
</evidence>
<evidence type="ECO:0000313" key="3">
    <source>
        <dbReference type="Proteomes" id="UP000193067"/>
    </source>
</evidence>
<dbReference type="AlphaFoldDB" id="A0A1Y2IDE6"/>
<feature type="compositionally biased region" description="Low complexity" evidence="1">
    <location>
        <begin position="136"/>
        <end position="145"/>
    </location>
</feature>
<gene>
    <name evidence="2" type="ORF">PYCCODRAFT_1470416</name>
</gene>
<dbReference type="EMBL" id="KZ084130">
    <property type="protein sequence ID" value="OSC99145.1"/>
    <property type="molecule type" value="Genomic_DNA"/>
</dbReference>
<feature type="region of interest" description="Disordered" evidence="1">
    <location>
        <begin position="185"/>
        <end position="204"/>
    </location>
</feature>